<dbReference type="Proteomes" id="UP000294656">
    <property type="component" value="Unassembled WGS sequence"/>
</dbReference>
<sequence>MTNSTTYISRSPREQDGQNLSLLQEQALAAIQAYAPETWTDHNSTDPGITLLEILAFVISDLSYRLGFPIRDLMSWPDEQQIKKATPFWLAPDILPSNAVTLADYQRLILDVAGVRSASLKQNDQGRYSVTIDTDDSYDISTDTKRLALAAKIRQRFLQERNVNDDIAELNFIEKHPVTLKLAFAFSPIEDPVETLVDIFRRLSDAISLGVNRQSLQALMDQGLTPDEIMQGPLVHQGFIANHELDNADFPDTLFTSDLIAALADITPLEEIKTLTFVPSVESSEDENTQDNGVHWLYVLDETESAKSFSLDLVSTLTTLEIEIDGQVYPLNQAQIDDILDGLTTAVISDEAVTASELKDLTLYQQGKYRELSAYVSLQHEFPSVYKLVDERLNGNIDTEEMAKIMQFKGFLSLFDQILADQFAQLEVLKTLLALPTQGQFESLACIFDKMLASEPLKEQELSVFWQAVTHLPNTYVSQPVSDISGMENLLGDYWHNYSQSGFQPIAEGAFSLPLLERLNRGMAHLLARYAQTSLDANLLQYEDVLSFYLTRLKNSAEQHGLAVPTLTDKAFLKRMIQLKKVVDKASLLLDYPRLSRYRSGGFNYLKANPKENHMTALGHRILRFLGVNKTNVLPLSINNKEGMYVLEGTLLWAANLLDSDVSETDVKRSVFFVLPDWPTRFRNSHFQTLLEGAIARETPVHCTAEVIYLDRQTMNYFEQLYYAWLNAMMKCPFTVKNGEQEISVDDLYSTQWLAALSNTLRCFLVSPADTDITPDSYLAPIGGAVINPTSPETEQYNFRVHYQPLDFLKSKSVIGTAVIKPNDGLSTFNIQIQSPNIIKE</sequence>
<reference evidence="1 2" key="1">
    <citation type="submission" date="2019-03" db="EMBL/GenBank/DDBJ databases">
        <title>Genomic Encyclopedia of Type Strains, Phase III (KMG-III): the genomes of soil and plant-associated and newly described type strains.</title>
        <authorList>
            <person name="Whitman W."/>
        </authorList>
    </citation>
    <scope>NUCLEOTIDE SEQUENCE [LARGE SCALE GENOMIC DNA]</scope>
    <source>
        <strain evidence="1 2">CECT 7378</strain>
    </source>
</reference>
<evidence type="ECO:0000313" key="1">
    <source>
        <dbReference type="EMBL" id="TDO96700.1"/>
    </source>
</evidence>
<evidence type="ECO:0000313" key="2">
    <source>
        <dbReference type="Proteomes" id="UP000294656"/>
    </source>
</evidence>
<gene>
    <name evidence="1" type="ORF">DFP79_2463</name>
</gene>
<dbReference type="AlphaFoldDB" id="A0A4R6M7U8"/>
<dbReference type="EMBL" id="SNXC01000013">
    <property type="protein sequence ID" value="TDO96700.1"/>
    <property type="molecule type" value="Genomic_DNA"/>
</dbReference>
<comment type="caution">
    <text evidence="1">The sequence shown here is derived from an EMBL/GenBank/DDBJ whole genome shotgun (WGS) entry which is preliminary data.</text>
</comment>
<dbReference type="OrthoDB" id="8263000at2"/>
<name>A0A4R6M7U8_9GAMM</name>
<keyword evidence="2" id="KW-1185">Reference proteome</keyword>
<organism evidence="1 2">
    <name type="scientific">Marinomonas balearica</name>
    <dbReference type="NCBI Taxonomy" id="491947"/>
    <lineage>
        <taxon>Bacteria</taxon>
        <taxon>Pseudomonadati</taxon>
        <taxon>Pseudomonadota</taxon>
        <taxon>Gammaproteobacteria</taxon>
        <taxon>Oceanospirillales</taxon>
        <taxon>Oceanospirillaceae</taxon>
        <taxon>Marinomonas</taxon>
    </lineage>
</organism>
<accession>A0A4R6M7U8</accession>
<proteinExistence type="predicted"/>
<dbReference type="RefSeq" id="WP_133504209.1">
    <property type="nucleotide sequence ID" value="NZ_SNXC01000013.1"/>
</dbReference>
<protein>
    <submittedName>
        <fullName evidence="1">Uncharacterized protein</fullName>
    </submittedName>
</protein>